<dbReference type="GO" id="GO:0003700">
    <property type="term" value="F:DNA-binding transcription factor activity"/>
    <property type="evidence" value="ECO:0007669"/>
    <property type="project" value="InterPro"/>
</dbReference>
<protein>
    <recommendedName>
        <fullName evidence="4">HTH araC/xylS-type domain-containing protein</fullName>
    </recommendedName>
</protein>
<proteinExistence type="predicted"/>
<dbReference type="SMART" id="SM00342">
    <property type="entry name" value="HTH_ARAC"/>
    <property type="match status" value="1"/>
</dbReference>
<feature type="domain" description="HTH araC/xylS-type" evidence="4">
    <location>
        <begin position="225"/>
        <end position="323"/>
    </location>
</feature>
<gene>
    <name evidence="5" type="ORF">DI598_03025</name>
</gene>
<dbReference type="InterPro" id="IPR020449">
    <property type="entry name" value="Tscrpt_reg_AraC-type_HTH"/>
</dbReference>
<dbReference type="InterPro" id="IPR009057">
    <property type="entry name" value="Homeodomain-like_sf"/>
</dbReference>
<evidence type="ECO:0000313" key="5">
    <source>
        <dbReference type="EMBL" id="PZP51527.1"/>
    </source>
</evidence>
<dbReference type="PANTHER" id="PTHR47893:SF1">
    <property type="entry name" value="REGULATORY PROTEIN PCHR"/>
    <property type="match status" value="1"/>
</dbReference>
<dbReference type="Pfam" id="PF12833">
    <property type="entry name" value="HTH_18"/>
    <property type="match status" value="1"/>
</dbReference>
<evidence type="ECO:0000256" key="1">
    <source>
        <dbReference type="ARBA" id="ARBA00023015"/>
    </source>
</evidence>
<dbReference type="Proteomes" id="UP000249645">
    <property type="component" value="Unassembled WGS sequence"/>
</dbReference>
<dbReference type="GO" id="GO:0043565">
    <property type="term" value="F:sequence-specific DNA binding"/>
    <property type="evidence" value="ECO:0007669"/>
    <property type="project" value="InterPro"/>
</dbReference>
<evidence type="ECO:0000259" key="4">
    <source>
        <dbReference type="PROSITE" id="PS01124"/>
    </source>
</evidence>
<comment type="caution">
    <text evidence="5">The sequence shown here is derived from an EMBL/GenBank/DDBJ whole genome shotgun (WGS) entry which is preliminary data.</text>
</comment>
<dbReference type="PROSITE" id="PS01124">
    <property type="entry name" value="HTH_ARAC_FAMILY_2"/>
    <property type="match status" value="1"/>
</dbReference>
<dbReference type="EMBL" id="QFOI01000028">
    <property type="protein sequence ID" value="PZP51527.1"/>
    <property type="molecule type" value="Genomic_DNA"/>
</dbReference>
<dbReference type="InterPro" id="IPR053142">
    <property type="entry name" value="PchR_regulatory_protein"/>
</dbReference>
<sequence>MKVEFSLDSGERIVDIQTSVEALSSTLIATNKEKYINGSHLINFKTIHTTGLALIETSSMDDHQRKIKLHVTEPHILISFISRAPTETESINQLSLAGLIHLAYYDTNNIYASSLASPGLSFFIIMTREYYLKIFENETFSNYFDLYRSVQKNIPFVAKDKEFFFTLPMKNILRKAFNNPFRDAIKKFYIEAKLKGLVSLMQEDRMHKMSQANQHIREDILEKLHQAKGILDNNYQAPPTIRQLSRMIVLNEKDLKTQFKSLFGQTIRNYLVKLRMEAAYTMINDKNVMVFEVALRLGYKDTSHFINMFKKYFGYTPKYFCKHVKITQLVLSFIGFTEIIGLVFCESMVT</sequence>
<evidence type="ECO:0000313" key="6">
    <source>
        <dbReference type="Proteomes" id="UP000249645"/>
    </source>
</evidence>
<reference evidence="5 6" key="1">
    <citation type="submission" date="2017-11" db="EMBL/GenBank/DDBJ databases">
        <title>Infants hospitalized years apart are colonized by the same room-sourced microbial strains.</title>
        <authorList>
            <person name="Brooks B."/>
            <person name="Olm M.R."/>
            <person name="Firek B.A."/>
            <person name="Baker R."/>
            <person name="Thomas B.C."/>
            <person name="Morowitz M.J."/>
            <person name="Banfield J.F."/>
        </authorList>
    </citation>
    <scope>NUCLEOTIDE SEQUENCE [LARGE SCALE GENOMIC DNA]</scope>
    <source>
        <strain evidence="5">S2_009_000_R2_76</strain>
    </source>
</reference>
<evidence type="ECO:0000256" key="3">
    <source>
        <dbReference type="ARBA" id="ARBA00023163"/>
    </source>
</evidence>
<keyword evidence="3" id="KW-0804">Transcription</keyword>
<dbReference type="PRINTS" id="PR00032">
    <property type="entry name" value="HTHARAC"/>
</dbReference>
<dbReference type="PANTHER" id="PTHR47893">
    <property type="entry name" value="REGULATORY PROTEIN PCHR"/>
    <property type="match status" value="1"/>
</dbReference>
<dbReference type="Gene3D" id="1.10.10.60">
    <property type="entry name" value="Homeodomain-like"/>
    <property type="match status" value="1"/>
</dbReference>
<dbReference type="AlphaFoldDB" id="A0A2W5FD10"/>
<dbReference type="InterPro" id="IPR018060">
    <property type="entry name" value="HTH_AraC"/>
</dbReference>
<accession>A0A2W5FD10</accession>
<name>A0A2W5FD10_9SPHI</name>
<organism evidence="5 6">
    <name type="scientific">Pseudopedobacter saltans</name>
    <dbReference type="NCBI Taxonomy" id="151895"/>
    <lineage>
        <taxon>Bacteria</taxon>
        <taxon>Pseudomonadati</taxon>
        <taxon>Bacteroidota</taxon>
        <taxon>Sphingobacteriia</taxon>
        <taxon>Sphingobacteriales</taxon>
        <taxon>Sphingobacteriaceae</taxon>
        <taxon>Pseudopedobacter</taxon>
    </lineage>
</organism>
<evidence type="ECO:0000256" key="2">
    <source>
        <dbReference type="ARBA" id="ARBA00023125"/>
    </source>
</evidence>
<keyword evidence="1" id="KW-0805">Transcription regulation</keyword>
<keyword evidence="2" id="KW-0238">DNA-binding</keyword>
<dbReference type="SUPFAM" id="SSF46689">
    <property type="entry name" value="Homeodomain-like"/>
    <property type="match status" value="1"/>
</dbReference>